<dbReference type="EMBL" id="CWKH01000001">
    <property type="protein sequence ID" value="CRZ15940.1"/>
    <property type="molecule type" value="Genomic_DNA"/>
</dbReference>
<feature type="compositionally biased region" description="Basic and acidic residues" evidence="1">
    <location>
        <begin position="542"/>
        <end position="555"/>
    </location>
</feature>
<proteinExistence type="predicted"/>
<dbReference type="Gene3D" id="3.50.30.70">
    <property type="entry name" value="Swiveling domain of dehydratase reactivase alpha subunit"/>
    <property type="match status" value="1"/>
</dbReference>
<dbReference type="InterPro" id="IPR050696">
    <property type="entry name" value="FtsA/MreB"/>
</dbReference>
<sequence length="555" mass="57087">MTVWAGVDIGNSTTEVVLCRMDGELTVLASARTPTRGGKGSPRAVQGAAQLVRRLAEAHGLVVDRAAFAPTPPVQSTVEQVRLETRRTGRLTIVTRSAATTAGDAVGVGQPVPVECLGDVEPGRPVIACATAQWDYREVALRVNAAVAQGCNVTAVLTANDEAVLVSNRLSTALPVVDDVDVMALLPASRVAAEVRQGIAPLQSLTDPFWLADVFGLSEAERADARVIADQLFDSACAVVSLGDSEPAVSPPVVRPERGGAHVVHLADIAARANSRRGSVAVDSLVMASMGGEQRPPAGADELAGALGVPVTPVDSEAAAARVGALTTPGVTPGVVVVDVGGGTVDVVSDGSRVVLPGAGQLLTAATASALDISRSAAEYAKRAEAVTAVTVQLIEDEHGRRQFLDTPLSGRCSGWLLTAAPTGWLPFTARLSGAEWRSWRLAAKRQVIGGNVMRGIEQVAPGVAGVLLVGGGASDDELVRAVSEQLGHDVSVGRGNVAGQLGHRFAVAYGLVAMATRIPGGQPRDEELDRVDRSGGSVNAHDVDVAGEHPRAGR</sequence>
<feature type="compositionally biased region" description="Basic and acidic residues" evidence="1">
    <location>
        <begin position="524"/>
        <end position="534"/>
    </location>
</feature>
<dbReference type="OrthoDB" id="4676896at2"/>
<dbReference type="AlphaFoldDB" id="A0A0H5RP39"/>
<dbReference type="InterPro" id="IPR028975">
    <property type="entry name" value="DDRA_swiveling_dom_sf"/>
</dbReference>
<dbReference type="PANTHER" id="PTHR32432:SF3">
    <property type="entry name" value="ETHANOLAMINE UTILIZATION PROTEIN EUTJ"/>
    <property type="match status" value="1"/>
</dbReference>
<dbReference type="Gene3D" id="3.30.420.40">
    <property type="match status" value="1"/>
</dbReference>
<evidence type="ECO:0000259" key="3">
    <source>
        <dbReference type="Pfam" id="PF18427"/>
    </source>
</evidence>
<dbReference type="InterPro" id="IPR040916">
    <property type="entry name" value="DDR_swiveling"/>
</dbReference>
<dbReference type="SUPFAM" id="SSF53067">
    <property type="entry name" value="Actin-like ATPase domain"/>
    <property type="match status" value="2"/>
</dbReference>
<evidence type="ECO:0000313" key="4">
    <source>
        <dbReference type="EMBL" id="CRZ15940.1"/>
    </source>
</evidence>
<organism evidence="4 5">
    <name type="scientific">Mycolicibacterium neworleansense</name>
    <dbReference type="NCBI Taxonomy" id="146018"/>
    <lineage>
        <taxon>Bacteria</taxon>
        <taxon>Bacillati</taxon>
        <taxon>Actinomycetota</taxon>
        <taxon>Actinomycetes</taxon>
        <taxon>Mycobacteriales</taxon>
        <taxon>Mycobacteriaceae</taxon>
        <taxon>Mycolicibacterium</taxon>
    </lineage>
</organism>
<feature type="domain" description="Diol dehydratase reactivase ATPase-like" evidence="2">
    <location>
        <begin position="280"/>
        <end position="514"/>
    </location>
</feature>
<dbReference type="SUPFAM" id="SSF82317">
    <property type="entry name" value="Swiveling domain of dehydratase reactivase alpha subunit"/>
    <property type="match status" value="1"/>
</dbReference>
<dbReference type="PANTHER" id="PTHR32432">
    <property type="entry name" value="CELL DIVISION PROTEIN FTSA-RELATED"/>
    <property type="match status" value="1"/>
</dbReference>
<dbReference type="Pfam" id="PF08841">
    <property type="entry name" value="DDR"/>
    <property type="match status" value="1"/>
</dbReference>
<evidence type="ECO:0000259" key="2">
    <source>
        <dbReference type="Pfam" id="PF08841"/>
    </source>
</evidence>
<feature type="domain" description="DD-reactivating factor swiveling" evidence="3">
    <location>
        <begin position="92"/>
        <end position="240"/>
    </location>
</feature>
<dbReference type="STRING" id="146018.BN2156_02804"/>
<accession>A0A0H5RP39</accession>
<dbReference type="InterPro" id="IPR030994">
    <property type="entry name" value="DDR_dom"/>
</dbReference>
<dbReference type="Proteomes" id="UP000199147">
    <property type="component" value="Unassembled WGS sequence"/>
</dbReference>
<keyword evidence="5" id="KW-1185">Reference proteome</keyword>
<evidence type="ECO:0000313" key="5">
    <source>
        <dbReference type="Proteomes" id="UP000199147"/>
    </source>
</evidence>
<dbReference type="InterPro" id="IPR043129">
    <property type="entry name" value="ATPase_NBD"/>
</dbReference>
<gene>
    <name evidence="4" type="ORF">BN2156_02804</name>
</gene>
<evidence type="ECO:0000256" key="1">
    <source>
        <dbReference type="SAM" id="MobiDB-lite"/>
    </source>
</evidence>
<name>A0A0H5RP39_9MYCO</name>
<dbReference type="Pfam" id="PF18427">
    <property type="entry name" value="DDR_swiveling"/>
    <property type="match status" value="1"/>
</dbReference>
<reference evidence="5" key="1">
    <citation type="submission" date="2015-07" db="EMBL/GenBank/DDBJ databases">
        <authorList>
            <person name="Urmite Genomes"/>
        </authorList>
    </citation>
    <scope>NUCLEOTIDE SEQUENCE [LARGE SCALE GENOMIC DNA]</scope>
    <source>
        <strain evidence="5">type strain: ATCC 49404</strain>
    </source>
</reference>
<dbReference type="RefSeq" id="WP_090514716.1">
    <property type="nucleotide sequence ID" value="NZ_CWKH01000001.1"/>
</dbReference>
<protein>
    <submittedName>
        <fullName evidence="4">Diol dehydratase reactivation protein</fullName>
    </submittedName>
</protein>
<feature type="region of interest" description="Disordered" evidence="1">
    <location>
        <begin position="521"/>
        <end position="555"/>
    </location>
</feature>